<evidence type="ECO:0000259" key="3">
    <source>
        <dbReference type="Pfam" id="PF00685"/>
    </source>
</evidence>
<keyword evidence="1 4" id="KW-0808">Transferase</keyword>
<evidence type="ECO:0000313" key="5">
    <source>
        <dbReference type="Proteomes" id="UP001576774"/>
    </source>
</evidence>
<comment type="caution">
    <text evidence="4">The sequence shown here is derived from an EMBL/GenBank/DDBJ whole genome shotgun (WGS) entry which is preliminary data.</text>
</comment>
<dbReference type="SUPFAM" id="SSF52540">
    <property type="entry name" value="P-loop containing nucleoside triphosphate hydrolases"/>
    <property type="match status" value="1"/>
</dbReference>
<dbReference type="RefSeq" id="WP_413271588.1">
    <property type="nucleotide sequence ID" value="NZ_JBHFNQ010000125.1"/>
</dbReference>
<dbReference type="InterPro" id="IPR000863">
    <property type="entry name" value="Sulfotransferase_dom"/>
</dbReference>
<dbReference type="Proteomes" id="UP001576774">
    <property type="component" value="Unassembled WGS sequence"/>
</dbReference>
<evidence type="ECO:0000256" key="2">
    <source>
        <dbReference type="ARBA" id="ARBA00023180"/>
    </source>
</evidence>
<dbReference type="EC" id="2.8.2.-" evidence="4"/>
<reference evidence="4 5" key="1">
    <citation type="submission" date="2024-09" db="EMBL/GenBank/DDBJ databases">
        <title>Floridaenema gen nov. (Aerosakkonemataceae, Aerosakkonematales ord. nov., Cyanobacteria) from benthic tropical and subtropical fresh waters, with the description of four new species.</title>
        <authorList>
            <person name="Moretto J.A."/>
            <person name="Berthold D.E."/>
            <person name="Lefler F.W."/>
            <person name="Huang I.-S."/>
            <person name="Laughinghouse H. IV."/>
        </authorList>
    </citation>
    <scope>NUCLEOTIDE SEQUENCE [LARGE SCALE GENOMIC DNA]</scope>
    <source>
        <strain evidence="4 5">BLCC-F46</strain>
    </source>
</reference>
<dbReference type="InterPro" id="IPR037359">
    <property type="entry name" value="NST/OST"/>
</dbReference>
<dbReference type="Pfam" id="PF00685">
    <property type="entry name" value="Sulfotransfer_1"/>
    <property type="match status" value="1"/>
</dbReference>
<dbReference type="PANTHER" id="PTHR10605:SF56">
    <property type="entry name" value="BIFUNCTIONAL HEPARAN SULFATE N-DEACETYLASE_N-SULFOTRANSFERASE"/>
    <property type="match status" value="1"/>
</dbReference>
<organism evidence="4 5">
    <name type="scientific">Floridaenema aerugineum BLCC-F46</name>
    <dbReference type="NCBI Taxonomy" id="3153654"/>
    <lineage>
        <taxon>Bacteria</taxon>
        <taxon>Bacillati</taxon>
        <taxon>Cyanobacteriota</taxon>
        <taxon>Cyanophyceae</taxon>
        <taxon>Oscillatoriophycideae</taxon>
        <taxon>Aerosakkonematales</taxon>
        <taxon>Aerosakkonemataceae</taxon>
        <taxon>Floridanema</taxon>
        <taxon>Floridanema aerugineum</taxon>
    </lineage>
</organism>
<name>A0ABV4X8I9_9CYAN</name>
<dbReference type="Gene3D" id="3.40.50.300">
    <property type="entry name" value="P-loop containing nucleotide triphosphate hydrolases"/>
    <property type="match status" value="1"/>
</dbReference>
<dbReference type="EMBL" id="JBHFNQ010000125">
    <property type="protein sequence ID" value="MFB2878518.1"/>
    <property type="molecule type" value="Genomic_DNA"/>
</dbReference>
<evidence type="ECO:0000313" key="4">
    <source>
        <dbReference type="EMBL" id="MFB2878518.1"/>
    </source>
</evidence>
<gene>
    <name evidence="4" type="ORF">ACE1CC_16830</name>
</gene>
<sequence>MNKPNFFLIGAPRCATTAMCQYLDRHPSIYISKPKEPNFFDGDLLSLKPLHRSYTLQEYLDLFKAGEGLLCGEGTVWYMLSRTAARDIYQFNPNAKILIMLRNPVDFLHSLHSHLVFYGYEDIQDFESALQAEPDRRQGKRIPGGCNPTELLLYSELVSFSEQIQRYLDVFDQSQIHVTIYDDFVKDTAGTYRKVLEFLGVDANFVTDFEVVNSNKRSGNAIEPKLRQQLQSQYTQEVKKLSGLLDRDLSFWSKAHDSDLQKASTQTVI</sequence>
<accession>A0ABV4X8I9</accession>
<dbReference type="PANTHER" id="PTHR10605">
    <property type="entry name" value="HEPARAN SULFATE SULFOTRANSFERASE"/>
    <property type="match status" value="1"/>
</dbReference>
<keyword evidence="5" id="KW-1185">Reference proteome</keyword>
<proteinExistence type="predicted"/>
<protein>
    <submittedName>
        <fullName evidence="4">Sulfotransferase</fullName>
        <ecNumber evidence="4">2.8.2.-</ecNumber>
    </submittedName>
</protein>
<keyword evidence="2" id="KW-0325">Glycoprotein</keyword>
<dbReference type="GO" id="GO:0016740">
    <property type="term" value="F:transferase activity"/>
    <property type="evidence" value="ECO:0007669"/>
    <property type="project" value="UniProtKB-KW"/>
</dbReference>
<feature type="domain" description="Sulfotransferase" evidence="3">
    <location>
        <begin position="4"/>
        <end position="204"/>
    </location>
</feature>
<dbReference type="InterPro" id="IPR027417">
    <property type="entry name" value="P-loop_NTPase"/>
</dbReference>
<evidence type="ECO:0000256" key="1">
    <source>
        <dbReference type="ARBA" id="ARBA00022679"/>
    </source>
</evidence>